<evidence type="ECO:0000256" key="5">
    <source>
        <dbReference type="ARBA" id="ARBA00022824"/>
    </source>
</evidence>
<keyword evidence="12" id="KW-1185">Reference proteome</keyword>
<dbReference type="EMBL" id="CAXHTA020000021">
    <property type="protein sequence ID" value="CAL5229895.1"/>
    <property type="molecule type" value="Genomic_DNA"/>
</dbReference>
<evidence type="ECO:0000256" key="8">
    <source>
        <dbReference type="RuleBase" id="RU361142"/>
    </source>
</evidence>
<proteinExistence type="inferred from homology"/>
<accession>A0ABP1GCG1</accession>
<feature type="domain" description="OST48 middle" evidence="10">
    <location>
        <begin position="284"/>
        <end position="422"/>
    </location>
</feature>
<dbReference type="InterPro" id="IPR055459">
    <property type="entry name" value="OST48_MD"/>
</dbReference>
<comment type="subcellular location">
    <subcellularLocation>
        <location evidence="8">Endoplasmic reticulum membrane</location>
        <topology evidence="8">Single-pass type I membrane protein</topology>
    </subcellularLocation>
    <subcellularLocation>
        <location evidence="1">Membrane</location>
        <topology evidence="1">Single-pass type I membrane protein</topology>
    </subcellularLocation>
</comment>
<evidence type="ECO:0000259" key="10">
    <source>
        <dbReference type="Pfam" id="PF23358"/>
    </source>
</evidence>
<evidence type="ECO:0000256" key="6">
    <source>
        <dbReference type="ARBA" id="ARBA00022989"/>
    </source>
</evidence>
<dbReference type="Pfam" id="PF03345">
    <property type="entry name" value="OST48_N"/>
    <property type="match status" value="1"/>
</dbReference>
<feature type="domain" description="OST48 N-terminal" evidence="9">
    <location>
        <begin position="21"/>
        <end position="270"/>
    </location>
</feature>
<gene>
    <name evidence="11" type="primary">g13312</name>
    <name evidence="11" type="ORF">VP750_LOCUS11801</name>
</gene>
<dbReference type="Proteomes" id="UP001497392">
    <property type="component" value="Unassembled WGS sequence"/>
</dbReference>
<comment type="similarity">
    <text evidence="3 8">Belongs to the DDOST 48 kDa subunit family.</text>
</comment>
<comment type="subunit">
    <text evidence="8">Component of the oligosaccharyltransferase (OST) complex.</text>
</comment>
<evidence type="ECO:0000256" key="4">
    <source>
        <dbReference type="ARBA" id="ARBA00022692"/>
    </source>
</evidence>
<feature type="transmembrane region" description="Helical" evidence="8">
    <location>
        <begin position="398"/>
        <end position="420"/>
    </location>
</feature>
<keyword evidence="5 8" id="KW-0256">Endoplasmic reticulum</keyword>
<dbReference type="PANTHER" id="PTHR10830">
    <property type="entry name" value="DOLICHYL-DIPHOSPHOOLIGOSACCHARIDE--PROTEIN GLYCOSYLTRANSFERASE 48 KDA SUBUNIT"/>
    <property type="match status" value="1"/>
</dbReference>
<comment type="caution">
    <text evidence="11">The sequence shown here is derived from an EMBL/GenBank/DDBJ whole genome shotgun (WGS) entry which is preliminary data.</text>
</comment>
<evidence type="ECO:0000313" key="12">
    <source>
        <dbReference type="Proteomes" id="UP001497392"/>
    </source>
</evidence>
<sequence length="422" mass="46512">MCRLFTLALLAAICSISLAAKVLVLQDDPLIRSTHSRYFRELHSQGHTVTIKSVTDSNLKLRDWDDWIYDKLVIFAPSAPDMGGDIDDDAVLEFIESGHDVVIAASSQLSDPMRKLCESIGVDMEGKGTAVVDHVDHVLGTHGHTTVLADGFSNSDAILGGIGSRAPVLYQGVAGSMSPESTLGTVILSARDTAFSTVPGKASLETPSLAGGHAALVVGIQARNGARVVVSGSLDLFSNKFFSAKPVTSQGERLESTGNAKFCAEVTKWAFHERGVLRVSNVHHNKAGLTEQPDWYRITDDLEFALDIHEFSGGSWKPYRADDVQVEFIMLDPYQRITMKHNNEGHYFTSFKVPDTYGVYKFVVSYHRAGYTALDVVKRVSVRPFRHNEFERFLTAAYPYYASVLSTMAAFFIFSLVFLYHK</sequence>
<name>A0ABP1GCG1_9CHLO</name>
<reference evidence="11 12" key="1">
    <citation type="submission" date="2024-06" db="EMBL/GenBank/DDBJ databases">
        <authorList>
            <person name="Kraege A."/>
            <person name="Thomma B."/>
        </authorList>
    </citation>
    <scope>NUCLEOTIDE SEQUENCE [LARGE SCALE GENOMIC DNA]</scope>
</reference>
<protein>
    <recommendedName>
        <fullName evidence="8">Dolichyl-diphosphooligosaccharide--protein glycosyltransferase 48 kDa subunit</fullName>
        <shortName evidence="8">Oligosaccharyl transferase 48 kDa subunit</shortName>
    </recommendedName>
</protein>
<dbReference type="PANTHER" id="PTHR10830:SF0">
    <property type="entry name" value="DOLICHYL-DIPHOSPHOOLIGOSACCHARIDE--PROTEIN GLYCOSYLTRANSFERASE 48 KDA SUBUNIT"/>
    <property type="match status" value="1"/>
</dbReference>
<organism evidence="11 12">
    <name type="scientific">Coccomyxa viridis</name>
    <dbReference type="NCBI Taxonomy" id="1274662"/>
    <lineage>
        <taxon>Eukaryota</taxon>
        <taxon>Viridiplantae</taxon>
        <taxon>Chlorophyta</taxon>
        <taxon>core chlorophytes</taxon>
        <taxon>Trebouxiophyceae</taxon>
        <taxon>Trebouxiophyceae incertae sedis</taxon>
        <taxon>Coccomyxaceae</taxon>
        <taxon>Coccomyxa</taxon>
    </lineage>
</organism>
<evidence type="ECO:0000256" key="3">
    <source>
        <dbReference type="ARBA" id="ARBA00008743"/>
    </source>
</evidence>
<feature type="signal peptide" evidence="8">
    <location>
        <begin position="1"/>
        <end position="19"/>
    </location>
</feature>
<evidence type="ECO:0000256" key="7">
    <source>
        <dbReference type="ARBA" id="ARBA00023136"/>
    </source>
</evidence>
<dbReference type="InterPro" id="IPR005013">
    <property type="entry name" value="DDOST_48_kDa_subunit"/>
</dbReference>
<dbReference type="InterPro" id="IPR055457">
    <property type="entry name" value="OST48_N"/>
</dbReference>
<keyword evidence="4 8" id="KW-0812">Transmembrane</keyword>
<comment type="pathway">
    <text evidence="2 8">Protein modification; protein glycosylation.</text>
</comment>
<dbReference type="Pfam" id="PF23358">
    <property type="entry name" value="OST48_MD"/>
    <property type="match status" value="1"/>
</dbReference>
<keyword evidence="6 8" id="KW-1133">Transmembrane helix</keyword>
<evidence type="ECO:0000313" key="11">
    <source>
        <dbReference type="EMBL" id="CAL5229895.1"/>
    </source>
</evidence>
<evidence type="ECO:0000256" key="2">
    <source>
        <dbReference type="ARBA" id="ARBA00004922"/>
    </source>
</evidence>
<comment type="function">
    <text evidence="8">Subunit of the oligosaccharyl transferase (OST) complex that catalyzes the initial transfer of a defined glycan (Glc(3)Man(9)GlcNAc(2) in eukaryotes) from the lipid carrier dolichol-pyrophosphate to an asparagine residue within an Asn-X-Ser/Thr consensus motif in nascent polypeptide chains, the first step in protein N-glycosylation. N-glycosylation occurs cotranslationally and the complex associates with the Sec61 complex at the channel-forming translocon complex that mediates protein translocation across the endoplasmic reticulum (ER).</text>
</comment>
<keyword evidence="8" id="KW-0732">Signal</keyword>
<feature type="chain" id="PRO_5044961797" description="Dolichyl-diphosphooligosaccharide--protein glycosyltransferase 48 kDa subunit" evidence="8">
    <location>
        <begin position="20"/>
        <end position="422"/>
    </location>
</feature>
<evidence type="ECO:0000256" key="1">
    <source>
        <dbReference type="ARBA" id="ARBA00004479"/>
    </source>
</evidence>
<evidence type="ECO:0000259" key="9">
    <source>
        <dbReference type="Pfam" id="PF03345"/>
    </source>
</evidence>
<keyword evidence="7 8" id="KW-0472">Membrane</keyword>